<keyword evidence="2" id="KW-1185">Reference proteome</keyword>
<evidence type="ECO:0000313" key="3">
    <source>
        <dbReference type="WBParaSite" id="L893_g2935.t1"/>
    </source>
</evidence>
<sequence>MDTVPIRFCEDVFNTLQWYECNFRAAARELPEPWKAVAKRLGAKRRTFKIAFCMAHGKWSCWMEGGPLVSFEPQSLEELLAVNRRYLGCSEIVVSEEEYLMMYNKICSRKEDITDRLIPFLNTIPQNTNLRFCCSKETTQAYLEIFRNLRIFYYIDLPYCGRESEDFLAVQITNSPRFKACRFLGPWPNTETVEKLVIRFLESGMDPCFCIKPPDDPEERESSLKVTLPIMKAAFNLWYDLGSNRIAVDGPQGPTMEELLSLPVPGDLWRVEDSCSWAEGSASIVRWSKPDGSCFTCEFLENSRYLRIRGEKKKNCQPSVEEGALRSVPEDAKGGSESDSDWFFDTEYKGSRASSSMS</sequence>
<reference evidence="3" key="1">
    <citation type="submission" date="2016-11" db="UniProtKB">
        <authorList>
            <consortium name="WormBaseParasite"/>
        </authorList>
    </citation>
    <scope>IDENTIFICATION</scope>
</reference>
<name>A0A1I7ZS10_9BILA</name>
<evidence type="ECO:0000256" key="1">
    <source>
        <dbReference type="SAM" id="MobiDB-lite"/>
    </source>
</evidence>
<proteinExistence type="predicted"/>
<evidence type="ECO:0000313" key="2">
    <source>
        <dbReference type="Proteomes" id="UP000095287"/>
    </source>
</evidence>
<protein>
    <submittedName>
        <fullName evidence="3">Tudor domain-containing protein</fullName>
    </submittedName>
</protein>
<organism evidence="2 3">
    <name type="scientific">Steinernema glaseri</name>
    <dbReference type="NCBI Taxonomy" id="37863"/>
    <lineage>
        <taxon>Eukaryota</taxon>
        <taxon>Metazoa</taxon>
        <taxon>Ecdysozoa</taxon>
        <taxon>Nematoda</taxon>
        <taxon>Chromadorea</taxon>
        <taxon>Rhabditida</taxon>
        <taxon>Tylenchina</taxon>
        <taxon>Panagrolaimomorpha</taxon>
        <taxon>Strongyloidoidea</taxon>
        <taxon>Steinernematidae</taxon>
        <taxon>Steinernema</taxon>
    </lineage>
</organism>
<dbReference type="WBParaSite" id="L893_g2935.t1">
    <property type="protein sequence ID" value="L893_g2935.t1"/>
    <property type="gene ID" value="L893_g2935"/>
</dbReference>
<accession>A0A1I7ZS10</accession>
<dbReference type="Proteomes" id="UP000095287">
    <property type="component" value="Unplaced"/>
</dbReference>
<feature type="region of interest" description="Disordered" evidence="1">
    <location>
        <begin position="315"/>
        <end position="343"/>
    </location>
</feature>
<dbReference type="AlphaFoldDB" id="A0A1I7ZS10"/>